<proteinExistence type="predicted"/>
<keyword evidence="5" id="KW-0472">Membrane</keyword>
<accession>S2RAL1</accession>
<dbReference type="Pfam" id="PF00746">
    <property type="entry name" value="Gram_pos_anchor"/>
    <property type="match status" value="1"/>
</dbReference>
<dbReference type="EMBL" id="ANKC01000832">
    <property type="protein sequence ID" value="EPC74300.1"/>
    <property type="molecule type" value="Genomic_DNA"/>
</dbReference>
<keyword evidence="1" id="KW-0134">Cell wall</keyword>
<dbReference type="InterPro" id="IPR019931">
    <property type="entry name" value="LPXTG_anchor"/>
</dbReference>
<name>S2RAL1_LACPA</name>
<feature type="non-terminal residue" evidence="7">
    <location>
        <position position="1"/>
    </location>
</feature>
<keyword evidence="5" id="KW-1133">Transmembrane helix</keyword>
<evidence type="ECO:0000313" key="8">
    <source>
        <dbReference type="Proteomes" id="UP000014243"/>
    </source>
</evidence>
<feature type="transmembrane region" description="Helical" evidence="5">
    <location>
        <begin position="61"/>
        <end position="82"/>
    </location>
</feature>
<feature type="domain" description="Gram-positive cocci surface proteins LPxTG" evidence="6">
    <location>
        <begin position="53"/>
        <end position="88"/>
    </location>
</feature>
<dbReference type="NCBIfam" id="TIGR01167">
    <property type="entry name" value="LPXTG_anchor"/>
    <property type="match status" value="1"/>
</dbReference>
<keyword evidence="2" id="KW-0964">Secreted</keyword>
<keyword evidence="3" id="KW-0732">Signal</keyword>
<protein>
    <recommendedName>
        <fullName evidence="6">Gram-positive cocci surface proteins LPxTG domain-containing protein</fullName>
    </recommendedName>
</protein>
<dbReference type="PROSITE" id="PS50847">
    <property type="entry name" value="GRAM_POS_ANCHORING"/>
    <property type="match status" value="1"/>
</dbReference>
<sequence>TFTINQTGTMVDLKYSGSDLTTDDYEFKFQPDATDKVNRISFTVVNHSLESLLPKTGGNGIVLFLLMALVAGASGLLLAIVLKRKEAR</sequence>
<evidence type="ECO:0000259" key="6">
    <source>
        <dbReference type="PROSITE" id="PS50847"/>
    </source>
</evidence>
<evidence type="ECO:0000256" key="5">
    <source>
        <dbReference type="SAM" id="Phobius"/>
    </source>
</evidence>
<dbReference type="AlphaFoldDB" id="S2RAL1"/>
<evidence type="ECO:0000256" key="2">
    <source>
        <dbReference type="ARBA" id="ARBA00022525"/>
    </source>
</evidence>
<dbReference type="PATRIC" id="fig|1256206.3.peg.1800"/>
<keyword evidence="5" id="KW-0812">Transmembrane</keyword>
<keyword evidence="4" id="KW-0572">Peptidoglycan-anchor</keyword>
<evidence type="ECO:0000256" key="1">
    <source>
        <dbReference type="ARBA" id="ARBA00022512"/>
    </source>
</evidence>
<gene>
    <name evidence="7" type="ORF">Lpp126_11683</name>
</gene>
<organism evidence="7 8">
    <name type="scientific">Lacticaseibacillus paracasei subsp. paracasei Lpp126</name>
    <dbReference type="NCBI Taxonomy" id="1256206"/>
    <lineage>
        <taxon>Bacteria</taxon>
        <taxon>Bacillati</taxon>
        <taxon>Bacillota</taxon>
        <taxon>Bacilli</taxon>
        <taxon>Lactobacillales</taxon>
        <taxon>Lactobacillaceae</taxon>
        <taxon>Lacticaseibacillus</taxon>
    </lineage>
</organism>
<dbReference type="Proteomes" id="UP000014243">
    <property type="component" value="Unassembled WGS sequence"/>
</dbReference>
<evidence type="ECO:0000256" key="3">
    <source>
        <dbReference type="ARBA" id="ARBA00022729"/>
    </source>
</evidence>
<comment type="caution">
    <text evidence="7">The sequence shown here is derived from an EMBL/GenBank/DDBJ whole genome shotgun (WGS) entry which is preliminary data.</text>
</comment>
<evidence type="ECO:0000256" key="4">
    <source>
        <dbReference type="ARBA" id="ARBA00023088"/>
    </source>
</evidence>
<reference evidence="7 8" key="1">
    <citation type="journal article" date="2013" name="PLoS ONE">
        <title>Lactobacillus paracasei comparative genomics: towards species pan-genome definition and exploitation of diversity.</title>
        <authorList>
            <person name="Smokvina T."/>
            <person name="Wels M."/>
            <person name="Polka J."/>
            <person name="Chervaux C."/>
            <person name="Brisse S."/>
            <person name="Boekhorst J."/>
            <person name="van Hylckama Vlieg J.E."/>
            <person name="Siezen R.J."/>
        </authorList>
    </citation>
    <scope>NUCLEOTIDE SEQUENCE [LARGE SCALE GENOMIC DNA]</scope>
    <source>
        <strain evidence="7 8">Lpp126</strain>
    </source>
</reference>
<evidence type="ECO:0000313" key="7">
    <source>
        <dbReference type="EMBL" id="EPC74300.1"/>
    </source>
</evidence>